<name>A0A6J2TB10_DROLE</name>
<keyword evidence="1" id="KW-1185">Reference proteome</keyword>
<protein>
    <submittedName>
        <fullName evidence="2">Ankyrin repeat and LEM domain-containing protein 1</fullName>
    </submittedName>
</protein>
<dbReference type="GO" id="GO:0004520">
    <property type="term" value="F:DNA endonuclease activity"/>
    <property type="evidence" value="ECO:0007669"/>
    <property type="project" value="TreeGrafter"/>
</dbReference>
<dbReference type="PANTHER" id="PTHR46427">
    <property type="entry name" value="ANKYRIN REPEAT AND LEM DOMAIN-CONTAINING PROTEIN 1"/>
    <property type="match status" value="1"/>
</dbReference>
<gene>
    <name evidence="2" type="primary">LOC115623147</name>
</gene>
<dbReference type="GO" id="GO:0000724">
    <property type="term" value="P:double-strand break repair via homologous recombination"/>
    <property type="evidence" value="ECO:0007669"/>
    <property type="project" value="TreeGrafter"/>
</dbReference>
<dbReference type="Pfam" id="PF22945">
    <property type="entry name" value="LEM-3_GIY-YIG"/>
    <property type="match status" value="1"/>
</dbReference>
<accession>A0A6J2TB10</accession>
<organism evidence="1 2">
    <name type="scientific">Drosophila lebanonensis</name>
    <name type="common">Fruit fly</name>
    <name type="synonym">Scaptodrosophila lebanonensis</name>
    <dbReference type="NCBI Taxonomy" id="7225"/>
    <lineage>
        <taxon>Eukaryota</taxon>
        <taxon>Metazoa</taxon>
        <taxon>Ecdysozoa</taxon>
        <taxon>Arthropoda</taxon>
        <taxon>Hexapoda</taxon>
        <taxon>Insecta</taxon>
        <taxon>Pterygota</taxon>
        <taxon>Neoptera</taxon>
        <taxon>Endopterygota</taxon>
        <taxon>Diptera</taxon>
        <taxon>Brachycera</taxon>
        <taxon>Muscomorpha</taxon>
        <taxon>Ephydroidea</taxon>
        <taxon>Drosophilidae</taxon>
        <taxon>Scaptodrosophila</taxon>
    </lineage>
</organism>
<evidence type="ECO:0000313" key="1">
    <source>
        <dbReference type="Proteomes" id="UP000504634"/>
    </source>
</evidence>
<dbReference type="PANTHER" id="PTHR46427:SF1">
    <property type="entry name" value="ANKYRIN REPEAT AND LEM DOMAIN-CONTAINING PROTEIN 1"/>
    <property type="match status" value="1"/>
</dbReference>
<proteinExistence type="predicted"/>
<sequence>MAKLAVFVLFKNVIHFGDRPFLSPKLVRDQCKNFIRSFQYVLGVVHPHRSNFSVELNRTLISDRHFNDIKNLEKYATKHINWYSRGQKDQVHPYFNYLLLDPRITNELRQRCVRMHMLDVWYTFLRAIFYIGKGKAARPYVHLRQALQLFQKERPNLTLDYAGRVRLARDPKLALILDIWRQQRGVLLLRGFRNIGSDDAHTREAAMIDALGMNHLTNRRQGAYFGVVRREFTIVQRKLLGIILLYKLFKLFMNKKRERELHPEHFIKSRSKYQHAHMSLPLANA</sequence>
<dbReference type="OrthoDB" id="1601181at2759"/>
<dbReference type="AlphaFoldDB" id="A0A6J2TB10"/>
<dbReference type="GO" id="GO:0000712">
    <property type="term" value="P:resolution of meiotic recombination intermediates"/>
    <property type="evidence" value="ECO:0007669"/>
    <property type="project" value="TreeGrafter"/>
</dbReference>
<dbReference type="Proteomes" id="UP000504634">
    <property type="component" value="Unplaced"/>
</dbReference>
<reference evidence="2" key="1">
    <citation type="submission" date="2025-08" db="UniProtKB">
        <authorList>
            <consortium name="RefSeq"/>
        </authorList>
    </citation>
    <scope>IDENTIFICATION</scope>
    <source>
        <strain evidence="2">11010-0011.00</strain>
        <tissue evidence="2">Whole body</tissue>
    </source>
</reference>
<dbReference type="GO" id="GO:0005654">
    <property type="term" value="C:nucleoplasm"/>
    <property type="evidence" value="ECO:0007669"/>
    <property type="project" value="TreeGrafter"/>
</dbReference>
<dbReference type="GeneID" id="115623147"/>
<evidence type="ECO:0000313" key="2">
    <source>
        <dbReference type="RefSeq" id="XP_030373219.1"/>
    </source>
</evidence>
<dbReference type="GO" id="GO:0005737">
    <property type="term" value="C:cytoplasm"/>
    <property type="evidence" value="ECO:0007669"/>
    <property type="project" value="TreeGrafter"/>
</dbReference>
<dbReference type="InterPro" id="IPR034998">
    <property type="entry name" value="ANKLE1"/>
</dbReference>
<dbReference type="CDD" id="cd10454">
    <property type="entry name" value="GIY-YIG_COG3680_Meta"/>
    <property type="match status" value="1"/>
</dbReference>
<dbReference type="RefSeq" id="XP_030373219.1">
    <property type="nucleotide sequence ID" value="XM_030517359.1"/>
</dbReference>